<accession>A0AAW1PEG2</accession>
<dbReference type="GO" id="GO:0005634">
    <property type="term" value="C:nucleus"/>
    <property type="evidence" value="ECO:0007669"/>
    <property type="project" value="TreeGrafter"/>
</dbReference>
<dbReference type="Gene3D" id="1.25.40.10">
    <property type="entry name" value="Tetratricopeptide repeat domain"/>
    <property type="match status" value="1"/>
</dbReference>
<keyword evidence="6" id="KW-1185">Reference proteome</keyword>
<dbReference type="InterPro" id="IPR011990">
    <property type="entry name" value="TPR-like_helical_dom_sf"/>
</dbReference>
<feature type="domain" description="Cns1/TTC4 wheel" evidence="4">
    <location>
        <begin position="221"/>
        <end position="281"/>
    </location>
</feature>
<evidence type="ECO:0000256" key="2">
    <source>
        <dbReference type="ARBA" id="ARBA00022803"/>
    </source>
</evidence>
<dbReference type="GO" id="GO:0051879">
    <property type="term" value="F:Hsp90 protein binding"/>
    <property type="evidence" value="ECO:0007669"/>
    <property type="project" value="InterPro"/>
</dbReference>
<evidence type="ECO:0000259" key="4">
    <source>
        <dbReference type="Pfam" id="PF18972"/>
    </source>
</evidence>
<dbReference type="Proteomes" id="UP001489004">
    <property type="component" value="Unassembled WGS sequence"/>
</dbReference>
<dbReference type="AlphaFoldDB" id="A0AAW1PEG2"/>
<dbReference type="PANTHER" id="PTHR46035">
    <property type="entry name" value="TETRATRICOPEPTIDE REPEAT PROTEIN 4"/>
    <property type="match status" value="1"/>
</dbReference>
<evidence type="ECO:0000313" key="5">
    <source>
        <dbReference type="EMBL" id="KAK9806833.1"/>
    </source>
</evidence>
<evidence type="ECO:0000313" key="6">
    <source>
        <dbReference type="Proteomes" id="UP001489004"/>
    </source>
</evidence>
<sequence>MTQEDLPAVFWDEIPEDEAHPDAAAINALQAESTADERAETYKVQGNDALKRGTQLRKRFYLHEAINLYSKGLEMNCESRALQSILLSNRAHVHLLLCNNRNALEDSKAAISMDRHNEKAYYRGAKAAINLRQFDLAVSVCDKAVQHLESQPAEFVMLRKAALDAAQKQRDQDQQAAALAVQQRAPARKLALTLAERGWRVGLPQLSIGSRKPWQGDDGRVHWPVLFVYPETMQTDAVEDFCEDDTLGEVLDTMYGPDAPPLVWDKEHEYQQQRLQVYYLSHAATPLPVDQLTEVLHGRWPEGVSEQGPARYGSAAAQWVSVSDQAARLSDVLRKPDYVVPGIPVFFLVAEGTAFRERFVTGEFTV</sequence>
<dbReference type="GO" id="GO:0005829">
    <property type="term" value="C:cytosol"/>
    <property type="evidence" value="ECO:0007669"/>
    <property type="project" value="TreeGrafter"/>
</dbReference>
<keyword evidence="2" id="KW-0802">TPR repeat</keyword>
<gene>
    <name evidence="5" type="ORF">WJX72_004164</name>
</gene>
<dbReference type="InterPro" id="IPR019734">
    <property type="entry name" value="TPR_rpt"/>
</dbReference>
<name>A0AAW1PEG2_9CHLO</name>
<dbReference type="SUPFAM" id="SSF48452">
    <property type="entry name" value="TPR-like"/>
    <property type="match status" value="1"/>
</dbReference>
<dbReference type="SMART" id="SM00028">
    <property type="entry name" value="TPR"/>
    <property type="match status" value="2"/>
</dbReference>
<protein>
    <recommendedName>
        <fullName evidence="4">Cns1/TTC4 wheel domain-containing protein</fullName>
    </recommendedName>
</protein>
<organism evidence="5 6">
    <name type="scientific">[Myrmecia] bisecta</name>
    <dbReference type="NCBI Taxonomy" id="41462"/>
    <lineage>
        <taxon>Eukaryota</taxon>
        <taxon>Viridiplantae</taxon>
        <taxon>Chlorophyta</taxon>
        <taxon>core chlorophytes</taxon>
        <taxon>Trebouxiophyceae</taxon>
        <taxon>Trebouxiales</taxon>
        <taxon>Trebouxiaceae</taxon>
        <taxon>Myrmecia</taxon>
    </lineage>
</organism>
<dbReference type="GO" id="GO:0030544">
    <property type="term" value="F:Hsp70 protein binding"/>
    <property type="evidence" value="ECO:0007669"/>
    <property type="project" value="TreeGrafter"/>
</dbReference>
<dbReference type="PANTHER" id="PTHR46035:SF1">
    <property type="entry name" value="TETRATRICOPEPTIDE REPEAT PROTEIN 4"/>
    <property type="match status" value="1"/>
</dbReference>
<dbReference type="InterPro" id="IPR044059">
    <property type="entry name" value="Csn1/TTC4_wheel"/>
</dbReference>
<dbReference type="GO" id="GO:0006457">
    <property type="term" value="P:protein folding"/>
    <property type="evidence" value="ECO:0007669"/>
    <property type="project" value="TreeGrafter"/>
</dbReference>
<keyword evidence="1" id="KW-0677">Repeat</keyword>
<proteinExistence type="inferred from homology"/>
<comment type="similarity">
    <text evidence="3">Belongs to the TTC4 family.</text>
</comment>
<dbReference type="Pfam" id="PF18972">
    <property type="entry name" value="Wheel"/>
    <property type="match status" value="1"/>
</dbReference>
<dbReference type="EMBL" id="JALJOR010000013">
    <property type="protein sequence ID" value="KAK9806833.1"/>
    <property type="molecule type" value="Genomic_DNA"/>
</dbReference>
<evidence type="ECO:0000256" key="1">
    <source>
        <dbReference type="ARBA" id="ARBA00022737"/>
    </source>
</evidence>
<evidence type="ECO:0000256" key="3">
    <source>
        <dbReference type="ARBA" id="ARBA00023602"/>
    </source>
</evidence>
<comment type="caution">
    <text evidence="5">The sequence shown here is derived from an EMBL/GenBank/DDBJ whole genome shotgun (WGS) entry which is preliminary data.</text>
</comment>
<reference evidence="5 6" key="1">
    <citation type="journal article" date="2024" name="Nat. Commun.">
        <title>Phylogenomics reveals the evolutionary origins of lichenization in chlorophyte algae.</title>
        <authorList>
            <person name="Puginier C."/>
            <person name="Libourel C."/>
            <person name="Otte J."/>
            <person name="Skaloud P."/>
            <person name="Haon M."/>
            <person name="Grisel S."/>
            <person name="Petersen M."/>
            <person name="Berrin J.G."/>
            <person name="Delaux P.M."/>
            <person name="Dal Grande F."/>
            <person name="Keller J."/>
        </authorList>
    </citation>
    <scope>NUCLEOTIDE SEQUENCE [LARGE SCALE GENOMIC DNA]</scope>
    <source>
        <strain evidence="5 6">SAG 2043</strain>
    </source>
</reference>
<dbReference type="CDD" id="cd21377">
    <property type="entry name" value="CTWD_Cns1-like"/>
    <property type="match status" value="1"/>
</dbReference>